<feature type="domain" description="Aminotransferase class V" evidence="1">
    <location>
        <begin position="57"/>
        <end position="288"/>
    </location>
</feature>
<dbReference type="Proteomes" id="UP000294739">
    <property type="component" value="Unassembled WGS sequence"/>
</dbReference>
<dbReference type="EMBL" id="SMKZ01000018">
    <property type="protein sequence ID" value="TDE09479.1"/>
    <property type="molecule type" value="Genomic_DNA"/>
</dbReference>
<dbReference type="PANTHER" id="PTHR43586:SF21">
    <property type="entry name" value="PYRIDOXAL PHOSPHATE (PLP)-DEPENDENT ASPARTATE AMINOTRANSFERASE SUPERFAMILY"/>
    <property type="match status" value="1"/>
</dbReference>
<protein>
    <submittedName>
        <fullName evidence="2">Aminotransferase class V-fold PLP-dependent enzyme</fullName>
    </submittedName>
</protein>
<dbReference type="Pfam" id="PF00266">
    <property type="entry name" value="Aminotran_5"/>
    <property type="match status" value="1"/>
</dbReference>
<dbReference type="GO" id="GO:0008483">
    <property type="term" value="F:transaminase activity"/>
    <property type="evidence" value="ECO:0007669"/>
    <property type="project" value="UniProtKB-KW"/>
</dbReference>
<dbReference type="Gene3D" id="3.40.640.10">
    <property type="entry name" value="Type I PLP-dependent aspartate aminotransferase-like (Major domain)"/>
    <property type="match status" value="1"/>
</dbReference>
<dbReference type="InterPro" id="IPR000192">
    <property type="entry name" value="Aminotrans_V_dom"/>
</dbReference>
<evidence type="ECO:0000259" key="1">
    <source>
        <dbReference type="Pfam" id="PF00266"/>
    </source>
</evidence>
<sequence length="345" mass="36240">MDLDTARPLFVPEPGWLNTASYGLPPAPAWEALQSALDEWRHGRVSWEGWGESTHRARAAFARLVGVEVSDVSAGAQVSQLVGQLAASIPDGATVLAPAEEFTSNLFPWLAQQHRGVTVRTVPARDLAAAVDGATDVVAFSLVQSATGEVADADEVTAAARAAGAITVVDATQACGWLPVDAAAFDAVVVGTYKWLLSPRGSAFLVTRPELRARIVPSQAGWWAGDDPHDSYYGPPLRLAADARRLDLSPAWFSWVGTAPALELVADVGVDAIHAWDLALADRFRAGLGLPPGDSAIVSVDVPGAADRLAAAGIRAAVRDGRLRASFHLYTTTDDVDRAVAALTA</sequence>
<keyword evidence="3" id="KW-1185">Reference proteome</keyword>
<comment type="caution">
    <text evidence="2">The sequence shown here is derived from an EMBL/GenBank/DDBJ whole genome shotgun (WGS) entry which is preliminary data.</text>
</comment>
<dbReference type="InterPro" id="IPR015421">
    <property type="entry name" value="PyrdxlP-dep_Trfase_major"/>
</dbReference>
<dbReference type="InParanoid" id="A0A4R5D7K5"/>
<evidence type="ECO:0000313" key="3">
    <source>
        <dbReference type="Proteomes" id="UP000294739"/>
    </source>
</evidence>
<proteinExistence type="predicted"/>
<dbReference type="RefSeq" id="WP_131895568.1">
    <property type="nucleotide sequence ID" value="NZ_SMKZ01000018.1"/>
</dbReference>
<accession>A0A4R5D7K5</accession>
<gene>
    <name evidence="2" type="ORF">E1269_14275</name>
</gene>
<keyword evidence="2" id="KW-0808">Transferase</keyword>
<dbReference type="OrthoDB" id="250246at2"/>
<dbReference type="InterPro" id="IPR015424">
    <property type="entry name" value="PyrdxlP-dep_Trfase"/>
</dbReference>
<organism evidence="2 3">
    <name type="scientific">Jiangella asiatica</name>
    <dbReference type="NCBI Taxonomy" id="2530372"/>
    <lineage>
        <taxon>Bacteria</taxon>
        <taxon>Bacillati</taxon>
        <taxon>Actinomycetota</taxon>
        <taxon>Actinomycetes</taxon>
        <taxon>Jiangellales</taxon>
        <taxon>Jiangellaceae</taxon>
        <taxon>Jiangella</taxon>
    </lineage>
</organism>
<dbReference type="Gene3D" id="3.90.1150.10">
    <property type="entry name" value="Aspartate Aminotransferase, domain 1"/>
    <property type="match status" value="1"/>
</dbReference>
<keyword evidence="2" id="KW-0032">Aminotransferase</keyword>
<reference evidence="2 3" key="1">
    <citation type="submission" date="2019-03" db="EMBL/GenBank/DDBJ databases">
        <title>Draft genome sequences of novel Actinobacteria.</title>
        <authorList>
            <person name="Sahin N."/>
            <person name="Ay H."/>
            <person name="Saygin H."/>
        </authorList>
    </citation>
    <scope>NUCLEOTIDE SEQUENCE [LARGE SCALE GENOMIC DNA]</scope>
    <source>
        <strain evidence="2 3">5K138</strain>
    </source>
</reference>
<dbReference type="AlphaFoldDB" id="A0A4R5D7K5"/>
<evidence type="ECO:0000313" key="2">
    <source>
        <dbReference type="EMBL" id="TDE09479.1"/>
    </source>
</evidence>
<name>A0A4R5D7K5_9ACTN</name>
<dbReference type="PANTHER" id="PTHR43586">
    <property type="entry name" value="CYSTEINE DESULFURASE"/>
    <property type="match status" value="1"/>
</dbReference>
<dbReference type="InterPro" id="IPR015422">
    <property type="entry name" value="PyrdxlP-dep_Trfase_small"/>
</dbReference>
<dbReference type="SUPFAM" id="SSF53383">
    <property type="entry name" value="PLP-dependent transferases"/>
    <property type="match status" value="1"/>
</dbReference>